<organism evidence="1 2">
    <name type="scientific">Candidatus Rhodobacter oscarellae</name>
    <dbReference type="NCBI Taxonomy" id="1675527"/>
    <lineage>
        <taxon>Bacteria</taxon>
        <taxon>Pseudomonadati</taxon>
        <taxon>Pseudomonadota</taxon>
        <taxon>Alphaproteobacteria</taxon>
        <taxon>Rhodobacterales</taxon>
        <taxon>Rhodobacter group</taxon>
        <taxon>Rhodobacter</taxon>
    </lineage>
</organism>
<accession>A0A0J9E2S7</accession>
<proteinExistence type="predicted"/>
<name>A0A0J9E2S7_9RHOB</name>
<dbReference type="AlphaFoldDB" id="A0A0J9E2S7"/>
<evidence type="ECO:0000313" key="1">
    <source>
        <dbReference type="EMBL" id="KMW57146.1"/>
    </source>
</evidence>
<dbReference type="EMBL" id="LFTY01000002">
    <property type="protein sequence ID" value="KMW57146.1"/>
    <property type="molecule type" value="Genomic_DNA"/>
</dbReference>
<evidence type="ECO:0000313" key="2">
    <source>
        <dbReference type="Proteomes" id="UP000037178"/>
    </source>
</evidence>
<comment type="caution">
    <text evidence="1">The sequence shown here is derived from an EMBL/GenBank/DDBJ whole genome shotgun (WGS) entry which is preliminary data.</text>
</comment>
<protein>
    <submittedName>
        <fullName evidence="1">Uncharacterized protein</fullName>
    </submittedName>
</protein>
<sequence length="40" mass="4312">MVVVAVNGCVCHGRASRLSVDRTPDSYRSARLPVVLVRGD</sequence>
<reference evidence="1 2" key="1">
    <citation type="submission" date="2015-06" db="EMBL/GenBank/DDBJ databases">
        <title>Draft genome sequence of an Alphaproteobacteria species associated to the Mediterranean sponge Oscarella lobularis.</title>
        <authorList>
            <person name="Jourda C."/>
            <person name="Santini S."/>
            <person name="Claverie J.-M."/>
        </authorList>
    </citation>
    <scope>NUCLEOTIDE SEQUENCE [LARGE SCALE GENOMIC DNA]</scope>
    <source>
        <strain evidence="1">IGS</strain>
    </source>
</reference>
<dbReference type="Proteomes" id="UP000037178">
    <property type="component" value="Unassembled WGS sequence"/>
</dbReference>
<gene>
    <name evidence="1" type="ORF">AIOL_002106</name>
</gene>
<keyword evidence="2" id="KW-1185">Reference proteome</keyword>